<keyword evidence="2" id="KW-1185">Reference proteome</keyword>
<name>A0A345Z544_9MOLU</name>
<dbReference type="RefSeq" id="WP_115558608.1">
    <property type="nucleotide sequence ID" value="NZ_CP031376.1"/>
</dbReference>
<proteinExistence type="predicted"/>
<dbReference type="EMBL" id="CP031376">
    <property type="protein sequence ID" value="AXK51723.1"/>
    <property type="molecule type" value="Genomic_DNA"/>
</dbReference>
<dbReference type="OrthoDB" id="388723at2"/>
<organism evidence="1 2">
    <name type="scientific">Spiroplasma alleghenense</name>
    <dbReference type="NCBI Taxonomy" id="216931"/>
    <lineage>
        <taxon>Bacteria</taxon>
        <taxon>Bacillati</taxon>
        <taxon>Mycoplasmatota</taxon>
        <taxon>Mollicutes</taxon>
        <taxon>Entomoplasmatales</taxon>
        <taxon>Spiroplasmataceae</taxon>
        <taxon>Spiroplasma</taxon>
    </lineage>
</organism>
<accession>A0A345Z544</accession>
<sequence>MSGNNEDEAIRKLQERIDLQARYVHQDEIANWNNKTISFENVISDGIYTTHRKKINNQYMFFLNQHDAYNALTGAATSETTFTKEVINVYVYLENKNGSYIQHSYSNDSQLDELARKILNNSH</sequence>
<evidence type="ECO:0000313" key="2">
    <source>
        <dbReference type="Proteomes" id="UP000254792"/>
    </source>
</evidence>
<protein>
    <submittedName>
        <fullName evidence="1">Uncharacterized protein</fullName>
    </submittedName>
</protein>
<dbReference type="Proteomes" id="UP000254792">
    <property type="component" value="Chromosome"/>
</dbReference>
<dbReference type="AlphaFoldDB" id="A0A345Z544"/>
<gene>
    <name evidence="1" type="ORF">SALLE_v1c10530</name>
</gene>
<evidence type="ECO:0000313" key="1">
    <source>
        <dbReference type="EMBL" id="AXK51723.1"/>
    </source>
</evidence>
<dbReference type="KEGG" id="salx:SALLE_v1c10530"/>
<reference evidence="1 2" key="1">
    <citation type="submission" date="2018-07" db="EMBL/GenBank/DDBJ databases">
        <title>Complete genome sequence of Spiroplasma alleghenense PLHS-1 (ATCC 51752).</title>
        <authorList>
            <person name="Chou L."/>
            <person name="Lee T.-Y."/>
            <person name="Tsai Y.-M."/>
            <person name="Kuo C.-H."/>
        </authorList>
    </citation>
    <scope>NUCLEOTIDE SEQUENCE [LARGE SCALE GENOMIC DNA]</scope>
    <source>
        <strain evidence="1 2">PLHS-1</strain>
    </source>
</reference>